<dbReference type="Proteomes" id="UP000563094">
    <property type="component" value="Unassembled WGS sequence"/>
</dbReference>
<dbReference type="Pfam" id="PF04326">
    <property type="entry name" value="SLFN_AlbA_2"/>
    <property type="match status" value="1"/>
</dbReference>
<dbReference type="AlphaFoldDB" id="A0A839GF19"/>
<evidence type="ECO:0000313" key="2">
    <source>
        <dbReference type="EMBL" id="MBA9077090.1"/>
    </source>
</evidence>
<organism evidence="2 3">
    <name type="scientific">Rufibacter quisquiliarum</name>
    <dbReference type="NCBI Taxonomy" id="1549639"/>
    <lineage>
        <taxon>Bacteria</taxon>
        <taxon>Pseudomonadati</taxon>
        <taxon>Bacteroidota</taxon>
        <taxon>Cytophagia</taxon>
        <taxon>Cytophagales</taxon>
        <taxon>Hymenobacteraceae</taxon>
        <taxon>Rufibacter</taxon>
    </lineage>
</organism>
<gene>
    <name evidence="2" type="ORF">FHS90_001801</name>
</gene>
<feature type="domain" description="Schlafen AlbA-2" evidence="1">
    <location>
        <begin position="15"/>
        <end position="123"/>
    </location>
</feature>
<protein>
    <recommendedName>
        <fullName evidence="1">Schlafen AlbA-2 domain-containing protein</fullName>
    </recommendedName>
</protein>
<dbReference type="PANTHER" id="PTHR30595">
    <property type="entry name" value="GLPR-RELATED TRANSCRIPTIONAL REPRESSOR"/>
    <property type="match status" value="1"/>
</dbReference>
<dbReference type="Gene3D" id="3.30.950.30">
    <property type="entry name" value="Schlafen, AAA domain"/>
    <property type="match status" value="1"/>
</dbReference>
<dbReference type="InterPro" id="IPR007421">
    <property type="entry name" value="Schlafen_AlbA_2_dom"/>
</dbReference>
<dbReference type="EMBL" id="JACJIQ010000006">
    <property type="protein sequence ID" value="MBA9077090.1"/>
    <property type="molecule type" value="Genomic_DNA"/>
</dbReference>
<evidence type="ECO:0000259" key="1">
    <source>
        <dbReference type="Pfam" id="PF04326"/>
    </source>
</evidence>
<keyword evidence="3" id="KW-1185">Reference proteome</keyword>
<evidence type="ECO:0000313" key="3">
    <source>
        <dbReference type="Proteomes" id="UP000563094"/>
    </source>
</evidence>
<dbReference type="InterPro" id="IPR038461">
    <property type="entry name" value="Schlafen_AlbA_2_dom_sf"/>
</dbReference>
<dbReference type="RefSeq" id="WP_182512733.1">
    <property type="nucleotide sequence ID" value="NZ_JACJIQ010000006.1"/>
</dbReference>
<dbReference type="PANTHER" id="PTHR30595:SF6">
    <property type="entry name" value="SCHLAFEN ALBA-2 DOMAIN-CONTAINING PROTEIN"/>
    <property type="match status" value="1"/>
</dbReference>
<reference evidence="2 3" key="1">
    <citation type="submission" date="2020-08" db="EMBL/GenBank/DDBJ databases">
        <title>Genomic Encyclopedia of Type Strains, Phase IV (KMG-IV): sequencing the most valuable type-strain genomes for metagenomic binning, comparative biology and taxonomic classification.</title>
        <authorList>
            <person name="Goeker M."/>
        </authorList>
    </citation>
    <scope>NUCLEOTIDE SEQUENCE [LARGE SCALE GENOMIC DNA]</scope>
    <source>
        <strain evidence="2 3">DSM 29854</strain>
    </source>
</reference>
<comment type="caution">
    <text evidence="2">The sequence shown here is derived from an EMBL/GenBank/DDBJ whole genome shotgun (WGS) entry which is preliminary data.</text>
</comment>
<accession>A0A839GF19</accession>
<proteinExistence type="predicted"/>
<name>A0A839GF19_9BACT</name>
<sequence>MDKNQIHALISQQRSETLELKAVLPPSKTIAQLLASFANTLGGTILLGVLVRAGANQVKGLSGDFHALDITHKALDMLTPRPNVSFNYIQVEGKQLFFIQVGTSEGTVYVEGKHFIKVGSLTQEKPLQGAPSPSMEATGFSKVGDLYALFNGYKASSTGSKAKFLDHYLSTLRMFNDLGGILYPDSPLEPTSNPEGRILNRILFSSAMDNFETYLSDLLYEIFLAKPETLKSEQKVTITEVLNCADLQEFVHYWAKQKIGKLQKGSVAGFIKENQQIKDLNALSPGEQTELERLLQIRHLYSHRNGMVDEKFLAYFPVGHPINTEHRMPIDEICAKLKYVAGIVDKIDRAAIEKHSLST</sequence>